<evidence type="ECO:0000256" key="2">
    <source>
        <dbReference type="ARBA" id="ARBA00010940"/>
    </source>
</evidence>
<keyword evidence="4 7" id="KW-0238">DNA-binding</keyword>
<evidence type="ECO:0000256" key="7">
    <source>
        <dbReference type="RuleBase" id="RU003796"/>
    </source>
</evidence>
<dbReference type="AlphaFoldDB" id="A0A250XIX9"/>
<dbReference type="OrthoDB" id="552115at2759"/>
<dbReference type="EMBL" id="BEGY01000090">
    <property type="protein sequence ID" value="GAX83041.1"/>
    <property type="molecule type" value="Genomic_DNA"/>
</dbReference>
<proteinExistence type="inferred from homology"/>
<dbReference type="Gene3D" id="1.10.10.10">
    <property type="entry name" value="Winged helix-like DNA-binding domain superfamily/Winged helix DNA-binding domain"/>
    <property type="match status" value="1"/>
</dbReference>
<keyword evidence="3 7" id="KW-0805">Transcription regulation</keyword>
<comment type="caution">
    <text evidence="12">The sequence shown here is derived from an EMBL/GenBank/DDBJ whole genome shotgun (WGS) entry which is preliminary data.</text>
</comment>
<evidence type="ECO:0000256" key="8">
    <source>
        <dbReference type="SAM" id="Coils"/>
    </source>
</evidence>
<feature type="domain" description="E2F/DP family winged-helix DNA-binding" evidence="11">
    <location>
        <begin position="112"/>
        <end position="190"/>
    </location>
</feature>
<gene>
    <name evidence="12" type="ORF">CEUSTIGMA_g10467.t1</name>
</gene>
<dbReference type="SUPFAM" id="SSF46785">
    <property type="entry name" value="Winged helix' DNA-binding domain"/>
    <property type="match status" value="1"/>
</dbReference>
<keyword evidence="5 7" id="KW-0804">Transcription</keyword>
<dbReference type="InterPro" id="IPR036388">
    <property type="entry name" value="WH-like_DNA-bd_sf"/>
</dbReference>
<dbReference type="GO" id="GO:0051726">
    <property type="term" value="P:regulation of cell cycle"/>
    <property type="evidence" value="ECO:0007669"/>
    <property type="project" value="InterPro"/>
</dbReference>
<dbReference type="InterPro" id="IPR036390">
    <property type="entry name" value="WH_DNA-bd_sf"/>
</dbReference>
<feature type="region of interest" description="Disordered" evidence="9">
    <location>
        <begin position="78"/>
        <end position="116"/>
    </location>
</feature>
<keyword evidence="6 7" id="KW-0539">Nucleus</keyword>
<dbReference type="GO" id="GO:0000977">
    <property type="term" value="F:RNA polymerase II transcription regulatory region sequence-specific DNA binding"/>
    <property type="evidence" value="ECO:0007669"/>
    <property type="project" value="TreeGrafter"/>
</dbReference>
<evidence type="ECO:0000259" key="11">
    <source>
        <dbReference type="SMART" id="SM01372"/>
    </source>
</evidence>
<dbReference type="Proteomes" id="UP000232323">
    <property type="component" value="Unassembled WGS sequence"/>
</dbReference>
<comment type="subcellular location">
    <subcellularLocation>
        <location evidence="1 7">Nucleus</location>
    </subcellularLocation>
</comment>
<dbReference type="SUPFAM" id="SSF144074">
    <property type="entry name" value="E2F-DP heterodimerization region"/>
    <property type="match status" value="1"/>
</dbReference>
<dbReference type="GO" id="GO:0000981">
    <property type="term" value="F:DNA-binding transcription factor activity, RNA polymerase II-specific"/>
    <property type="evidence" value="ECO:0007669"/>
    <property type="project" value="TreeGrafter"/>
</dbReference>
<feature type="domain" description="Transcription factor DP C-terminal" evidence="10">
    <location>
        <begin position="197"/>
        <end position="321"/>
    </location>
</feature>
<name>A0A250XIX9_9CHLO</name>
<dbReference type="Pfam" id="PF02319">
    <property type="entry name" value="WHD_E2F_TDP"/>
    <property type="match status" value="1"/>
</dbReference>
<evidence type="ECO:0000256" key="6">
    <source>
        <dbReference type="ARBA" id="ARBA00023242"/>
    </source>
</evidence>
<dbReference type="Pfam" id="PF08781">
    <property type="entry name" value="DP"/>
    <property type="match status" value="1"/>
</dbReference>
<keyword evidence="13" id="KW-1185">Reference proteome</keyword>
<evidence type="ECO:0000313" key="12">
    <source>
        <dbReference type="EMBL" id="GAX83041.1"/>
    </source>
</evidence>
<evidence type="ECO:0000256" key="5">
    <source>
        <dbReference type="ARBA" id="ARBA00023163"/>
    </source>
</evidence>
<evidence type="ECO:0000259" key="10">
    <source>
        <dbReference type="SMART" id="SM01138"/>
    </source>
</evidence>
<dbReference type="CDD" id="cd14458">
    <property type="entry name" value="DP_DD"/>
    <property type="match status" value="1"/>
</dbReference>
<dbReference type="STRING" id="1157962.A0A250XIX9"/>
<dbReference type="Gene3D" id="1.20.140.80">
    <property type="entry name" value="Transcription factor DP"/>
    <property type="match status" value="1"/>
</dbReference>
<dbReference type="PANTHER" id="PTHR12548">
    <property type="entry name" value="TRANSCRIPTION FACTOR DP"/>
    <property type="match status" value="1"/>
</dbReference>
<dbReference type="GO" id="GO:0005667">
    <property type="term" value="C:transcription regulator complex"/>
    <property type="evidence" value="ECO:0007669"/>
    <property type="project" value="InterPro"/>
</dbReference>
<evidence type="ECO:0000256" key="4">
    <source>
        <dbReference type="ARBA" id="ARBA00023125"/>
    </source>
</evidence>
<sequence>MLTPGLQADVVEDLKQSGLLQFATDAGYFDITQTANNWASSDGSLEAAREAAMINSQAAILTADAQSELQHSRKRLHEVLSRPPASSTNSANSSGNRAKRQAKPDPSSAQARGSKGLRHFAMSVCNKIEQKKRTSYQEVADELVEELKDSPCESGGDEKNIRRRVYDAFNVLVAVGIIAKEGKKEITWRGFPHAARNTGAEAAVAERKRLAEAVEKKQNQLKELLDQHRMVQQLLQANPVRTEQDTDIALQIPFVLVRAKPEATVEVSVSESMQEVDFKFNAPFSLHDDSYVLKQALEHFGSFQKIHELQQLAPAEYAASS</sequence>
<reference evidence="12 13" key="1">
    <citation type="submission" date="2017-08" db="EMBL/GenBank/DDBJ databases">
        <title>Acidophilic green algal genome provides insights into adaptation to an acidic environment.</title>
        <authorList>
            <person name="Hirooka S."/>
            <person name="Hirose Y."/>
            <person name="Kanesaki Y."/>
            <person name="Higuchi S."/>
            <person name="Fujiwara T."/>
            <person name="Onuma R."/>
            <person name="Era A."/>
            <person name="Ohbayashi R."/>
            <person name="Uzuka A."/>
            <person name="Nozaki H."/>
            <person name="Yoshikawa H."/>
            <person name="Miyagishima S.Y."/>
        </authorList>
    </citation>
    <scope>NUCLEOTIDE SEQUENCE [LARGE SCALE GENOMIC DNA]</scope>
    <source>
        <strain evidence="12 13">NIES-2499</strain>
    </source>
</reference>
<feature type="coiled-coil region" evidence="8">
    <location>
        <begin position="200"/>
        <end position="234"/>
    </location>
</feature>
<evidence type="ECO:0000313" key="13">
    <source>
        <dbReference type="Proteomes" id="UP000232323"/>
    </source>
</evidence>
<dbReference type="InterPro" id="IPR014889">
    <property type="entry name" value="Transc_factor_DP_C"/>
</dbReference>
<dbReference type="InterPro" id="IPR038168">
    <property type="entry name" value="TF_DP_C_sf"/>
</dbReference>
<evidence type="ECO:0008006" key="14">
    <source>
        <dbReference type="Google" id="ProtNLM"/>
    </source>
</evidence>
<dbReference type="InterPro" id="IPR015648">
    <property type="entry name" value="Transcrpt_fac_DP"/>
</dbReference>
<evidence type="ECO:0000256" key="1">
    <source>
        <dbReference type="ARBA" id="ARBA00004123"/>
    </source>
</evidence>
<dbReference type="InterPro" id="IPR037241">
    <property type="entry name" value="E2F-DP_heterodim"/>
</dbReference>
<dbReference type="FunFam" id="1.10.10.10:FF:000360">
    <property type="entry name" value="Transcription factor Dp-1, a"/>
    <property type="match status" value="1"/>
</dbReference>
<dbReference type="SMART" id="SM01372">
    <property type="entry name" value="E2F_TDP"/>
    <property type="match status" value="1"/>
</dbReference>
<organism evidence="12 13">
    <name type="scientific">Chlamydomonas eustigma</name>
    <dbReference type="NCBI Taxonomy" id="1157962"/>
    <lineage>
        <taxon>Eukaryota</taxon>
        <taxon>Viridiplantae</taxon>
        <taxon>Chlorophyta</taxon>
        <taxon>core chlorophytes</taxon>
        <taxon>Chlorophyceae</taxon>
        <taxon>CS clade</taxon>
        <taxon>Chlamydomonadales</taxon>
        <taxon>Chlamydomonadaceae</taxon>
        <taxon>Chlamydomonas</taxon>
    </lineage>
</organism>
<dbReference type="InterPro" id="IPR003316">
    <property type="entry name" value="E2F_WHTH_DNA-bd_dom"/>
</dbReference>
<keyword evidence="8" id="KW-0175">Coiled coil</keyword>
<dbReference type="GO" id="GO:0005634">
    <property type="term" value="C:nucleus"/>
    <property type="evidence" value="ECO:0007669"/>
    <property type="project" value="UniProtKB-SubCell"/>
</dbReference>
<evidence type="ECO:0000256" key="3">
    <source>
        <dbReference type="ARBA" id="ARBA00023015"/>
    </source>
</evidence>
<feature type="compositionally biased region" description="Low complexity" evidence="9">
    <location>
        <begin position="81"/>
        <end position="96"/>
    </location>
</feature>
<evidence type="ECO:0000256" key="9">
    <source>
        <dbReference type="SAM" id="MobiDB-lite"/>
    </source>
</evidence>
<dbReference type="SMART" id="SM01138">
    <property type="entry name" value="DP"/>
    <property type="match status" value="1"/>
</dbReference>
<dbReference type="PANTHER" id="PTHR12548:SF9">
    <property type="entry name" value="TRANSCRIPTION FACTOR DP"/>
    <property type="match status" value="1"/>
</dbReference>
<accession>A0A250XIX9</accession>
<protein>
    <recommendedName>
        <fullName evidence="14">E2F/DP family winged-helix DNA-binding domain-containing protein</fullName>
    </recommendedName>
</protein>
<comment type="similarity">
    <text evidence="2 7">Belongs to the E2F/DP family.</text>
</comment>